<sequence>MDHGLDDIDAVYVNSRWNNQFKHMSTLPSYLQAEIDRSKSALQLYDEYKLNHRNEASKSDKTLVPYNPNGKESESLINKVFQGQQEQTVFRRYGKLLSQKPEWHAPWKLKRVINGHTGWVRCVAVEPVENEWFATGSDDSTIKIWDLASGKLKLTLQGHIMTVKDICISKRHPYMFSASSDKLIKCWDLEKNSAIREFHGTLSGVNSVDVHPTLDLIMSAGRDSVIRIWDIRTRLAVMTLVGHKGPINKVRCLPVDPQAVSASTDATVRLWDITAGKAMSVQTHHKRNVRDIAFNPSEFSFASACTDDIRSWSLPEGQLLTNYQSESLGVINTLACNPNGVLFAGSDNGQLSFFDYKTGHKYQTLETKEAPGSLESERGILASSFDRSGLRLITCESDKTIKIWKQIADASPDTHPSLPWNPSLISQRF</sequence>
<dbReference type="SMART" id="SM00320">
    <property type="entry name" value="WD40"/>
    <property type="match status" value="7"/>
</dbReference>
<keyword evidence="2 9" id="KW-0507">mRNA processing</keyword>
<dbReference type="InterPro" id="IPR015943">
    <property type="entry name" value="WD40/YVTN_repeat-like_dom_sf"/>
</dbReference>
<dbReference type="STRING" id="45286.A0A0X8HTH9"/>
<name>A0A0X8HTH9_9SACH</name>
<protein>
    <recommendedName>
        <fullName evidence="7 9">Pre-mRNA-splicing factor PRP46</fullName>
    </recommendedName>
    <alternativeName>
        <fullName evidence="9">Pre-mRNA-processing protein 46</fullName>
    </alternativeName>
</protein>
<comment type="subunit">
    <text evidence="9">Associated with the spliceosome.</text>
</comment>
<evidence type="ECO:0000256" key="2">
    <source>
        <dbReference type="ARBA" id="ARBA00022664"/>
    </source>
</evidence>
<evidence type="ECO:0000256" key="7">
    <source>
        <dbReference type="ARBA" id="ARBA00026147"/>
    </source>
</evidence>
<dbReference type="GeneID" id="28724404"/>
<feature type="repeat" description="WD" evidence="8">
    <location>
        <begin position="240"/>
        <end position="281"/>
    </location>
</feature>
<feature type="repeat" description="WD" evidence="8">
    <location>
        <begin position="198"/>
        <end position="239"/>
    </location>
</feature>
<dbReference type="GO" id="GO:0000398">
    <property type="term" value="P:mRNA splicing, via spliceosome"/>
    <property type="evidence" value="ECO:0007669"/>
    <property type="project" value="UniProtKB-UniRule"/>
</dbReference>
<evidence type="ECO:0000256" key="4">
    <source>
        <dbReference type="ARBA" id="ARBA00022737"/>
    </source>
</evidence>
<keyword evidence="4 9" id="KW-0677">Repeat</keyword>
<feature type="repeat" description="WD" evidence="8">
    <location>
        <begin position="156"/>
        <end position="197"/>
    </location>
</feature>
<dbReference type="GO" id="GO:0071011">
    <property type="term" value="C:precatalytic spliceosome"/>
    <property type="evidence" value="ECO:0007669"/>
    <property type="project" value="TreeGrafter"/>
</dbReference>
<dbReference type="PANTHER" id="PTHR19923:SF0">
    <property type="entry name" value="PLEIOTROPIC REGULATOR 1"/>
    <property type="match status" value="1"/>
</dbReference>
<evidence type="ECO:0000256" key="6">
    <source>
        <dbReference type="ARBA" id="ARBA00025726"/>
    </source>
</evidence>
<dbReference type="PROSITE" id="PS50082">
    <property type="entry name" value="WD_REPEATS_2"/>
    <property type="match status" value="4"/>
</dbReference>
<evidence type="ECO:0000256" key="1">
    <source>
        <dbReference type="ARBA" id="ARBA00022574"/>
    </source>
</evidence>
<dbReference type="InterPro" id="IPR001680">
    <property type="entry name" value="WD40_rpt"/>
</dbReference>
<dbReference type="InterPro" id="IPR019775">
    <property type="entry name" value="WD40_repeat_CS"/>
</dbReference>
<dbReference type="CDD" id="cd00200">
    <property type="entry name" value="WD40"/>
    <property type="match status" value="1"/>
</dbReference>
<keyword evidence="9" id="KW-0539">Nucleus</keyword>
<dbReference type="PRINTS" id="PR00320">
    <property type="entry name" value="GPROTEINBRPT"/>
</dbReference>
<dbReference type="Gene3D" id="2.130.10.10">
    <property type="entry name" value="YVTN repeat-like/Quinoprotein amine dehydrogenase"/>
    <property type="match status" value="1"/>
</dbReference>
<keyword evidence="5 9" id="KW-0508">mRNA splicing</keyword>
<dbReference type="GO" id="GO:0000974">
    <property type="term" value="C:Prp19 complex"/>
    <property type="evidence" value="ECO:0007669"/>
    <property type="project" value="TreeGrafter"/>
</dbReference>
<gene>
    <name evidence="10" type="ORF">AW171_hschr53061</name>
</gene>
<dbReference type="InterPro" id="IPR036322">
    <property type="entry name" value="WD40_repeat_dom_sf"/>
</dbReference>
<keyword evidence="11" id="KW-1185">Reference proteome</keyword>
<feature type="repeat" description="WD" evidence="8">
    <location>
        <begin position="113"/>
        <end position="155"/>
    </location>
</feature>
<dbReference type="OrthoDB" id="10256122at2759"/>
<comment type="similarity">
    <text evidence="6 9">Belongs to the WD repeat PRL1/PRL2 family.</text>
</comment>
<dbReference type="FunFam" id="2.130.10.10:FF:000012">
    <property type="entry name" value="Putative pleiotropic regulator 1"/>
    <property type="match status" value="1"/>
</dbReference>
<accession>A0A0X8HTH9</accession>
<reference evidence="10 11" key="1">
    <citation type="submission" date="2016-01" db="EMBL/GenBank/DDBJ databases">
        <title>Genome sequence of the yeast Holleya sinecauda.</title>
        <authorList>
            <person name="Dietrich F.S."/>
        </authorList>
    </citation>
    <scope>NUCLEOTIDE SEQUENCE [LARGE SCALE GENOMIC DNA]</scope>
    <source>
        <strain evidence="10 11">ATCC 58844</strain>
    </source>
</reference>
<dbReference type="SUPFAM" id="SSF50978">
    <property type="entry name" value="WD40 repeat-like"/>
    <property type="match status" value="1"/>
</dbReference>
<dbReference type="RefSeq" id="XP_017988124.1">
    <property type="nucleotide sequence ID" value="XM_018132595.1"/>
</dbReference>
<keyword evidence="3 9" id="KW-0747">Spliceosome</keyword>
<comment type="subcellular location">
    <subcellularLocation>
        <location evidence="9">Nucleus</location>
    </subcellularLocation>
</comment>
<comment type="function">
    <text evidence="9">Involved in pre-mRNA splicing and required for cell cycle progression at G2/M.</text>
</comment>
<dbReference type="EMBL" id="CP014245">
    <property type="protein sequence ID" value="AMD21128.1"/>
    <property type="molecule type" value="Genomic_DNA"/>
</dbReference>
<proteinExistence type="inferred from homology"/>
<dbReference type="InterPro" id="IPR045241">
    <property type="entry name" value="Prp46/PLRG1-like"/>
</dbReference>
<dbReference type="GO" id="GO:0071013">
    <property type="term" value="C:catalytic step 2 spliceosome"/>
    <property type="evidence" value="ECO:0007669"/>
    <property type="project" value="TreeGrafter"/>
</dbReference>
<keyword evidence="1 8" id="KW-0853">WD repeat</keyword>
<dbReference type="PANTHER" id="PTHR19923">
    <property type="entry name" value="WD40 REPEAT PROTEINPRL1/PRL2-RELATED"/>
    <property type="match status" value="1"/>
</dbReference>
<evidence type="ECO:0000256" key="8">
    <source>
        <dbReference type="PROSITE-ProRule" id="PRU00221"/>
    </source>
</evidence>
<evidence type="ECO:0000256" key="3">
    <source>
        <dbReference type="ARBA" id="ARBA00022728"/>
    </source>
</evidence>
<organism evidence="10 11">
    <name type="scientific">Eremothecium sinecaudum</name>
    <dbReference type="NCBI Taxonomy" id="45286"/>
    <lineage>
        <taxon>Eukaryota</taxon>
        <taxon>Fungi</taxon>
        <taxon>Dikarya</taxon>
        <taxon>Ascomycota</taxon>
        <taxon>Saccharomycotina</taxon>
        <taxon>Saccharomycetes</taxon>
        <taxon>Saccharomycetales</taxon>
        <taxon>Saccharomycetaceae</taxon>
        <taxon>Eremothecium</taxon>
    </lineage>
</organism>
<evidence type="ECO:0000313" key="10">
    <source>
        <dbReference type="EMBL" id="AMD21128.1"/>
    </source>
</evidence>
<evidence type="ECO:0000313" key="11">
    <source>
        <dbReference type="Proteomes" id="UP000243052"/>
    </source>
</evidence>
<dbReference type="PROSITE" id="PS00678">
    <property type="entry name" value="WD_REPEATS_1"/>
    <property type="match status" value="2"/>
</dbReference>
<evidence type="ECO:0000256" key="5">
    <source>
        <dbReference type="ARBA" id="ARBA00023187"/>
    </source>
</evidence>
<dbReference type="InterPro" id="IPR020472">
    <property type="entry name" value="WD40_PAC1"/>
</dbReference>
<dbReference type="AlphaFoldDB" id="A0A0X8HTH9"/>
<evidence type="ECO:0000256" key="9">
    <source>
        <dbReference type="RuleBase" id="RU369036"/>
    </source>
</evidence>
<dbReference type="Proteomes" id="UP000243052">
    <property type="component" value="Chromosome v"/>
</dbReference>
<dbReference type="PROSITE" id="PS50294">
    <property type="entry name" value="WD_REPEATS_REGION"/>
    <property type="match status" value="4"/>
</dbReference>
<dbReference type="Pfam" id="PF00400">
    <property type="entry name" value="WD40"/>
    <property type="match status" value="5"/>
</dbReference>